<evidence type="ECO:0000313" key="5">
    <source>
        <dbReference type="EMBL" id="QJI05064.1"/>
    </source>
</evidence>
<evidence type="ECO:0000313" key="4">
    <source>
        <dbReference type="EMBL" id="QJH96869.1"/>
    </source>
</evidence>
<protein>
    <submittedName>
        <fullName evidence="2">Uncharacterized protein</fullName>
    </submittedName>
</protein>
<dbReference type="AlphaFoldDB" id="A0A6H1ZAX4"/>
<accession>A0A6H1ZAX4</accession>
<name>A0A6H1ZAX4_9ZZZZ</name>
<dbReference type="EMBL" id="MT143978">
    <property type="protein sequence ID" value="QJA44609.1"/>
    <property type="molecule type" value="Genomic_DNA"/>
</dbReference>
<feature type="region of interest" description="Disordered" evidence="1">
    <location>
        <begin position="136"/>
        <end position="165"/>
    </location>
</feature>
<feature type="compositionally biased region" description="Acidic residues" evidence="1">
    <location>
        <begin position="93"/>
        <end position="107"/>
    </location>
</feature>
<proteinExistence type="predicted"/>
<gene>
    <name evidence="5" type="ORF">MM415A00133_0007</name>
    <name evidence="3" type="ORF">MM415B00206_0023</name>
    <name evidence="2" type="ORF">TM448A00125_0005</name>
    <name evidence="4" type="ORF">TM448B00851_0030</name>
</gene>
<feature type="region of interest" description="Disordered" evidence="1">
    <location>
        <begin position="1"/>
        <end position="34"/>
    </location>
</feature>
<dbReference type="EMBL" id="MT144665">
    <property type="protein sequence ID" value="QJH96869.1"/>
    <property type="molecule type" value="Genomic_DNA"/>
</dbReference>
<reference evidence="2" key="1">
    <citation type="submission" date="2020-03" db="EMBL/GenBank/DDBJ databases">
        <title>The deep terrestrial virosphere.</title>
        <authorList>
            <person name="Holmfeldt K."/>
            <person name="Nilsson E."/>
            <person name="Simone D."/>
            <person name="Lopez-Fernandez M."/>
            <person name="Wu X."/>
            <person name="de Brujin I."/>
            <person name="Lundin D."/>
            <person name="Andersson A."/>
            <person name="Bertilsson S."/>
            <person name="Dopson M."/>
        </authorList>
    </citation>
    <scope>NUCLEOTIDE SEQUENCE</scope>
    <source>
        <strain evidence="5">MM415A00133</strain>
        <strain evidence="3">MM415B00206</strain>
        <strain evidence="2">TM448A00125</strain>
        <strain evidence="4">TM448B00851</strain>
    </source>
</reference>
<feature type="compositionally biased region" description="Basic and acidic residues" evidence="1">
    <location>
        <begin position="15"/>
        <end position="24"/>
    </location>
</feature>
<organism evidence="2">
    <name type="scientific">viral metagenome</name>
    <dbReference type="NCBI Taxonomy" id="1070528"/>
    <lineage>
        <taxon>unclassified sequences</taxon>
        <taxon>metagenomes</taxon>
        <taxon>organismal metagenomes</taxon>
    </lineage>
</organism>
<sequence length="327" mass="33810">MALNKQQALAKKRRDTLFGEKQGEITKGLKPGDRYYDDELGGWQIKPEVEQNLDGYLDTIIDASGMNGNAQGSASGNTGTGSSGGGKQSGTSEDPDPNGEGDGDQDDNGNWIIPAAVAAGGATAIAAWLASRKKGNKSGAANPAIDDAGEADKGGAALKGDDPRVRGTYNAGDSLVGLPAPDDIIEGIYTEVGMPAQVEGPRAALPAPVGGMNDPDVMAAYEQGQSGSVIPMGNQAAASNPELPPEMKQLAPPVIASPVDDTIANIDGPDGPLADPEMERGLQDYAARLREQMKVDPFAMDRMRAGETGDMPNSIMRRLRAIIASGP</sequence>
<evidence type="ECO:0000313" key="2">
    <source>
        <dbReference type="EMBL" id="QJA44609.1"/>
    </source>
</evidence>
<evidence type="ECO:0000256" key="1">
    <source>
        <dbReference type="SAM" id="MobiDB-lite"/>
    </source>
</evidence>
<feature type="compositionally biased region" description="Gly residues" evidence="1">
    <location>
        <begin position="78"/>
        <end position="88"/>
    </location>
</feature>
<dbReference type="EMBL" id="MT145194">
    <property type="protein sequence ID" value="QJI05064.1"/>
    <property type="molecule type" value="Genomic_DNA"/>
</dbReference>
<dbReference type="EMBL" id="MT141572">
    <property type="protein sequence ID" value="QJA67506.1"/>
    <property type="molecule type" value="Genomic_DNA"/>
</dbReference>
<evidence type="ECO:0000313" key="3">
    <source>
        <dbReference type="EMBL" id="QJA67506.1"/>
    </source>
</evidence>
<feature type="region of interest" description="Disordered" evidence="1">
    <location>
        <begin position="62"/>
        <end position="111"/>
    </location>
</feature>